<dbReference type="InterPro" id="IPR000182">
    <property type="entry name" value="GNAT_dom"/>
</dbReference>
<proteinExistence type="predicted"/>
<evidence type="ECO:0000259" key="1">
    <source>
        <dbReference type="PROSITE" id="PS51186"/>
    </source>
</evidence>
<dbReference type="AlphaFoldDB" id="A0A7Y2PYK6"/>
<comment type="caution">
    <text evidence="2">The sequence shown here is derived from an EMBL/GenBank/DDBJ whole genome shotgun (WGS) entry which is preliminary data.</text>
</comment>
<dbReference type="GO" id="GO:0005737">
    <property type="term" value="C:cytoplasm"/>
    <property type="evidence" value="ECO:0007669"/>
    <property type="project" value="TreeGrafter"/>
</dbReference>
<dbReference type="InterPro" id="IPR016181">
    <property type="entry name" value="Acyl_CoA_acyltransferase"/>
</dbReference>
<protein>
    <submittedName>
        <fullName evidence="2">GNAT family N-acetyltransferase</fullName>
    </submittedName>
</protein>
<feature type="domain" description="N-acetyltransferase" evidence="1">
    <location>
        <begin position="38"/>
        <end position="195"/>
    </location>
</feature>
<dbReference type="InterPro" id="IPR051908">
    <property type="entry name" value="Ribosomal_N-acetyltransferase"/>
</dbReference>
<accession>A0A7Y2PYK6</accession>
<dbReference type="GO" id="GO:1990189">
    <property type="term" value="F:protein N-terminal-serine acetyltransferase activity"/>
    <property type="evidence" value="ECO:0007669"/>
    <property type="project" value="TreeGrafter"/>
</dbReference>
<gene>
    <name evidence="2" type="ORF">HLA99_06300</name>
</gene>
<organism evidence="2 3">
    <name type="scientific">Microbacterium ulmi</name>
    <dbReference type="NCBI Taxonomy" id="179095"/>
    <lineage>
        <taxon>Bacteria</taxon>
        <taxon>Bacillati</taxon>
        <taxon>Actinomycetota</taxon>
        <taxon>Actinomycetes</taxon>
        <taxon>Micrococcales</taxon>
        <taxon>Microbacteriaceae</taxon>
        <taxon>Microbacterium</taxon>
    </lineage>
</organism>
<evidence type="ECO:0000313" key="2">
    <source>
        <dbReference type="EMBL" id="NNH03461.1"/>
    </source>
</evidence>
<dbReference type="Gene3D" id="3.40.630.30">
    <property type="match status" value="1"/>
</dbReference>
<dbReference type="RefSeq" id="WP_167037390.1">
    <property type="nucleotide sequence ID" value="NZ_BAAANA010000001.1"/>
</dbReference>
<keyword evidence="3" id="KW-1185">Reference proteome</keyword>
<evidence type="ECO:0000313" key="3">
    <source>
        <dbReference type="Proteomes" id="UP000543598"/>
    </source>
</evidence>
<dbReference type="PROSITE" id="PS51186">
    <property type="entry name" value="GNAT"/>
    <property type="match status" value="1"/>
</dbReference>
<dbReference type="GO" id="GO:0008999">
    <property type="term" value="F:protein-N-terminal-alanine acetyltransferase activity"/>
    <property type="evidence" value="ECO:0007669"/>
    <property type="project" value="TreeGrafter"/>
</dbReference>
<dbReference type="PANTHER" id="PTHR43441:SF11">
    <property type="entry name" value="RIBOSOMAL-PROTEIN-SERINE ACETYLTRANSFERASE"/>
    <property type="match status" value="1"/>
</dbReference>
<name>A0A7Y2PYK6_9MICO</name>
<sequence length="225" mass="24451">MSSPELVRVWPAAGLRARAGDLELRWIDDDLLLALADVAARGIHDDDRMPFYVPWTRGTPEQVARSVVSYQWGVRPLMGPGRLRIELGVLVDGVPVGVQGAGGDEWPVLHRVETGSWLGRDFQGQGTGTRMRALMLELLFAGLGADEVTSGAFVDNPASAAVSRKVGYLDNGMTTLGREGRAVAHRNFLMTRDRWLAVRSANLALLDSPVELEGVEAVRAVLDPE</sequence>
<dbReference type="EMBL" id="JABEMB010000006">
    <property type="protein sequence ID" value="NNH03461.1"/>
    <property type="molecule type" value="Genomic_DNA"/>
</dbReference>
<keyword evidence="2" id="KW-0808">Transferase</keyword>
<dbReference type="Proteomes" id="UP000543598">
    <property type="component" value="Unassembled WGS sequence"/>
</dbReference>
<dbReference type="PANTHER" id="PTHR43441">
    <property type="entry name" value="RIBOSOMAL-PROTEIN-SERINE ACETYLTRANSFERASE"/>
    <property type="match status" value="1"/>
</dbReference>
<dbReference type="Pfam" id="PF13302">
    <property type="entry name" value="Acetyltransf_3"/>
    <property type="match status" value="1"/>
</dbReference>
<reference evidence="2 3" key="1">
    <citation type="submission" date="2020-05" db="EMBL/GenBank/DDBJ databases">
        <title>MicrobeNet Type strains.</title>
        <authorList>
            <person name="Nicholson A.C."/>
        </authorList>
    </citation>
    <scope>NUCLEOTIDE SEQUENCE [LARGE SCALE GENOMIC DNA]</scope>
    <source>
        <strain evidence="2 3">JCM 14282</strain>
    </source>
</reference>
<dbReference type="SUPFAM" id="SSF55729">
    <property type="entry name" value="Acyl-CoA N-acyltransferases (Nat)"/>
    <property type="match status" value="1"/>
</dbReference>